<feature type="chain" id="PRO_5042972910" evidence="1">
    <location>
        <begin position="27"/>
        <end position="241"/>
    </location>
</feature>
<protein>
    <submittedName>
        <fullName evidence="2">DUF2993 domain-containing protein</fullName>
    </submittedName>
</protein>
<dbReference type="Pfam" id="PF11209">
    <property type="entry name" value="LmeA"/>
    <property type="match status" value="1"/>
</dbReference>
<feature type="signal peptide" evidence="1">
    <location>
        <begin position="1"/>
        <end position="26"/>
    </location>
</feature>
<organism evidence="2 3">
    <name type="scientific">Corynebacterium coyleae</name>
    <dbReference type="NCBI Taxonomy" id="53374"/>
    <lineage>
        <taxon>Bacteria</taxon>
        <taxon>Bacillati</taxon>
        <taxon>Actinomycetota</taxon>
        <taxon>Actinomycetes</taxon>
        <taxon>Mycobacteriales</taxon>
        <taxon>Corynebacteriaceae</taxon>
        <taxon>Corynebacterium</taxon>
    </lineage>
</organism>
<comment type="caution">
    <text evidence="2">The sequence shown here is derived from an EMBL/GenBank/DDBJ whole genome shotgun (WGS) entry which is preliminary data.</text>
</comment>
<evidence type="ECO:0000313" key="3">
    <source>
        <dbReference type="Proteomes" id="UP000591626"/>
    </source>
</evidence>
<keyword evidence="1" id="KW-0732">Signal</keyword>
<sequence>MRARVKAAVAVAAALAVLAGADAVVAANVERTVAQPGIQASVGGFPYTASLLTGNVSRVSVEHLDAAVDGPGVATTGVDVFDLALDNPREALSGEFESGTARLVRRRVRLDGVGFGTLLGITDLDIANPYDISPAGGAASEARLTGTVPGTEDPVTVVVTLRLIDGIFQMRPSKLIDDTSPETQAAFILDLDTRTLPLDGPADRVQLRGGSIEFSRDHINTAFDPADLNPMGQAATLGHHE</sequence>
<accession>A0AAP7CDH2</accession>
<evidence type="ECO:0000313" key="2">
    <source>
        <dbReference type="EMBL" id="NJJ04906.1"/>
    </source>
</evidence>
<proteinExistence type="predicted"/>
<evidence type="ECO:0000256" key="1">
    <source>
        <dbReference type="SAM" id="SignalP"/>
    </source>
</evidence>
<dbReference type="EMBL" id="JAAUVV010000031">
    <property type="protein sequence ID" value="NJJ04906.1"/>
    <property type="molecule type" value="Genomic_DNA"/>
</dbReference>
<gene>
    <name evidence="2" type="ORF">HC138_11225</name>
</gene>
<dbReference type="Proteomes" id="UP000591626">
    <property type="component" value="Unassembled WGS sequence"/>
</dbReference>
<dbReference type="AlphaFoldDB" id="A0AAP7CDH2"/>
<reference evidence="2 3" key="1">
    <citation type="submission" date="2020-03" db="EMBL/GenBank/DDBJ databases">
        <title>Draft genome sequences of bacterial isolates from the female urobiome.</title>
        <authorList>
            <person name="Miller-Ensminger T."/>
            <person name="Wolfe A.J."/>
            <person name="Putonti C."/>
        </authorList>
    </citation>
    <scope>NUCLEOTIDE SEQUENCE [LARGE SCALE GENOMIC DNA]</scope>
    <source>
        <strain evidence="2 3">UMB8490</strain>
    </source>
</reference>
<dbReference type="InterPro" id="IPR021373">
    <property type="entry name" value="DUF2993"/>
</dbReference>
<name>A0AAP7CDH2_9CORY</name>
<dbReference type="RefSeq" id="WP_167617444.1">
    <property type="nucleotide sequence ID" value="NZ_JAAUVV010000031.1"/>
</dbReference>